<dbReference type="InterPro" id="IPR007345">
    <property type="entry name" value="Polysacch_pyruvyl_Trfase"/>
</dbReference>
<proteinExistence type="predicted"/>
<dbReference type="PANTHER" id="PTHR36836">
    <property type="entry name" value="COLANIC ACID BIOSYNTHESIS PROTEIN WCAK"/>
    <property type="match status" value="1"/>
</dbReference>
<keyword evidence="5" id="KW-1185">Reference proteome</keyword>
<dbReference type="EMBL" id="JBIMSP010000029">
    <property type="protein sequence ID" value="MFH5243684.1"/>
    <property type="molecule type" value="Genomic_DNA"/>
</dbReference>
<evidence type="ECO:0000313" key="5">
    <source>
        <dbReference type="Proteomes" id="UP001609219"/>
    </source>
</evidence>
<dbReference type="Proteomes" id="UP001609176">
    <property type="component" value="Unassembled WGS sequence"/>
</dbReference>
<dbReference type="EMBL" id="JBIMSN010000158">
    <property type="protein sequence ID" value="MFH5232745.1"/>
    <property type="molecule type" value="Genomic_DNA"/>
</dbReference>
<dbReference type="Proteomes" id="UP001609219">
    <property type="component" value="Unassembled WGS sequence"/>
</dbReference>
<keyword evidence="2" id="KW-0808">Transferase</keyword>
<organism evidence="2 5">
    <name type="scientific">Antrihabitans spumae</name>
    <dbReference type="NCBI Taxonomy" id="3373370"/>
    <lineage>
        <taxon>Bacteria</taxon>
        <taxon>Bacillati</taxon>
        <taxon>Actinomycetota</taxon>
        <taxon>Actinomycetes</taxon>
        <taxon>Mycobacteriales</taxon>
        <taxon>Nocardiaceae</taxon>
        <taxon>Antrihabitans</taxon>
    </lineage>
</organism>
<protein>
    <submittedName>
        <fullName evidence="2">Polysaccharide pyruvyl transferase family protein</fullName>
    </submittedName>
</protein>
<dbReference type="Pfam" id="PF04230">
    <property type="entry name" value="PS_pyruv_trans"/>
    <property type="match status" value="1"/>
</dbReference>
<evidence type="ECO:0000313" key="4">
    <source>
        <dbReference type="Proteomes" id="UP001609176"/>
    </source>
</evidence>
<reference evidence="4 5" key="1">
    <citation type="submission" date="2024-10" db="EMBL/GenBank/DDBJ databases">
        <authorList>
            <person name="Riesco R."/>
        </authorList>
    </citation>
    <scope>NUCLEOTIDE SEQUENCE [LARGE SCALE GENOMIC DNA]</scope>
    <source>
        <strain evidence="3 4">NCIMB 15448</strain>
        <strain evidence="2 5">NCIMB 15450</strain>
    </source>
</reference>
<evidence type="ECO:0000259" key="1">
    <source>
        <dbReference type="Pfam" id="PF04230"/>
    </source>
</evidence>
<dbReference type="PANTHER" id="PTHR36836:SF1">
    <property type="entry name" value="COLANIC ACID BIOSYNTHESIS PROTEIN WCAK"/>
    <property type="match status" value="1"/>
</dbReference>
<dbReference type="GO" id="GO:0016740">
    <property type="term" value="F:transferase activity"/>
    <property type="evidence" value="ECO:0007669"/>
    <property type="project" value="UniProtKB-KW"/>
</dbReference>
<feature type="domain" description="Polysaccharide pyruvyl transferase" evidence="1">
    <location>
        <begin position="32"/>
        <end position="384"/>
    </location>
</feature>
<name>A0ABW7KG01_9NOCA</name>
<comment type="caution">
    <text evidence="2">The sequence shown here is derived from an EMBL/GenBank/DDBJ whole genome shotgun (WGS) entry which is preliminary data.</text>
</comment>
<dbReference type="RefSeq" id="WP_395125226.1">
    <property type="nucleotide sequence ID" value="NZ_JBIMSN010000158.1"/>
</dbReference>
<accession>A0ABW7KG01</accession>
<sequence>MVDNDAVTARPSSGREYRILIENSEYWLRNNGDLAMLAVTVDRLQKHWPSAQIGVMTDSPLLLSAYCPGARGITRYSQDPWARPGRLQRLAATAGPAFVGPGVVARLRGCAWFAPRARHGRDRLLDLVSNVSHRRSAQPQTAAAATTEPTDVSAAVPDAARAVREATLVVALGGGYLTDSDRPQARRVLDLLGYAKRSGVPVAVIGQGLGPLRDPDLRSRAAAVLPGVDVIALRERRRGPALLAELGVSPDKVMITGDDAIEMSYATRRNSVGADIGICLRVADYAPVAQVAQKTVGTVVRAAAASFGVGLVPLMIAEHPGSPDRKTTMPLVRGAARVRAPLGRFASPQQVAARVAECRILVTGAYHLAVFALSQGIPVVGLTTTEYYDDKFLGLVDMFGGGLDLVHLSNDDLSDRLDTAISAAWKTTDSTRADLRDRAVVQIDASKRAFDAVFDLVDRHDGAL</sequence>
<evidence type="ECO:0000313" key="3">
    <source>
        <dbReference type="EMBL" id="MFH5243684.1"/>
    </source>
</evidence>
<evidence type="ECO:0000313" key="2">
    <source>
        <dbReference type="EMBL" id="MFH5232745.1"/>
    </source>
</evidence>
<gene>
    <name evidence="3" type="ORF">ACHIPV_17640</name>
    <name evidence="2" type="ORF">ACHIRB_29875</name>
</gene>